<dbReference type="EMBL" id="AP024485">
    <property type="protein sequence ID" value="BCS86949.1"/>
    <property type="molecule type" value="Genomic_DNA"/>
</dbReference>
<evidence type="ECO:0000313" key="2">
    <source>
        <dbReference type="Proteomes" id="UP001053296"/>
    </source>
</evidence>
<sequence length="74" mass="7803">MVVNGTAKQNNPVFKQARVDVVGTFSATGGFDDHGDGDHVCLLHGNVSLLSDGRGKNITACINQKAAVFTLFQV</sequence>
<organism evidence="1 2">
    <name type="scientific">Pseudodesulfovibrio sediminis</name>
    <dbReference type="NCBI Taxonomy" id="2810563"/>
    <lineage>
        <taxon>Bacteria</taxon>
        <taxon>Pseudomonadati</taxon>
        <taxon>Thermodesulfobacteriota</taxon>
        <taxon>Desulfovibrionia</taxon>
        <taxon>Desulfovibrionales</taxon>
        <taxon>Desulfovibrionaceae</taxon>
    </lineage>
</organism>
<accession>A0ABM7P2E2</accession>
<keyword evidence="2" id="KW-1185">Reference proteome</keyword>
<proteinExistence type="predicted"/>
<name>A0ABM7P2E2_9BACT</name>
<protein>
    <submittedName>
        <fullName evidence="1">Uncharacterized protein</fullName>
    </submittedName>
</protein>
<evidence type="ECO:0000313" key="1">
    <source>
        <dbReference type="EMBL" id="BCS86949.1"/>
    </source>
</evidence>
<gene>
    <name evidence="1" type="ORF">PSDVSF_01910</name>
</gene>
<reference evidence="1" key="1">
    <citation type="journal article" date="2022" name="Arch. Microbiol.">
        <title>Pseudodesulfovibrio sediminis sp. nov., a mesophilic and neutrophilic sulfate-reducing bacterium isolated from sediment of a brackish lake.</title>
        <authorList>
            <person name="Takahashi A."/>
            <person name="Kojima H."/>
            <person name="Watanabe M."/>
            <person name="Fukui M."/>
        </authorList>
    </citation>
    <scope>NUCLEOTIDE SEQUENCE</scope>
    <source>
        <strain evidence="1">SF6</strain>
    </source>
</reference>
<dbReference type="Proteomes" id="UP001053296">
    <property type="component" value="Chromosome"/>
</dbReference>